<protein>
    <submittedName>
        <fullName evidence="1">Uncharacterized protein</fullName>
    </submittedName>
</protein>
<evidence type="ECO:0000313" key="1">
    <source>
        <dbReference type="EMBL" id="MBA0868086.1"/>
    </source>
</evidence>
<organism evidence="1 2">
    <name type="scientific">Gossypium schwendimanii</name>
    <name type="common">Cotton</name>
    <dbReference type="NCBI Taxonomy" id="34291"/>
    <lineage>
        <taxon>Eukaryota</taxon>
        <taxon>Viridiplantae</taxon>
        <taxon>Streptophyta</taxon>
        <taxon>Embryophyta</taxon>
        <taxon>Tracheophyta</taxon>
        <taxon>Spermatophyta</taxon>
        <taxon>Magnoliopsida</taxon>
        <taxon>eudicotyledons</taxon>
        <taxon>Gunneridae</taxon>
        <taxon>Pentapetalae</taxon>
        <taxon>rosids</taxon>
        <taxon>malvids</taxon>
        <taxon>Malvales</taxon>
        <taxon>Malvaceae</taxon>
        <taxon>Malvoideae</taxon>
        <taxon>Gossypium</taxon>
    </lineage>
</organism>
<comment type="caution">
    <text evidence="1">The sequence shown here is derived from an EMBL/GenBank/DDBJ whole genome shotgun (WGS) entry which is preliminary data.</text>
</comment>
<reference evidence="1 2" key="1">
    <citation type="journal article" date="2019" name="Genome Biol. Evol.">
        <title>Insights into the evolution of the New World diploid cottons (Gossypium, subgenus Houzingenia) based on genome sequencing.</title>
        <authorList>
            <person name="Grover C.E."/>
            <person name="Arick M.A. 2nd"/>
            <person name="Thrash A."/>
            <person name="Conover J.L."/>
            <person name="Sanders W.S."/>
            <person name="Peterson D.G."/>
            <person name="Frelichowski J.E."/>
            <person name="Scheffler J.A."/>
            <person name="Scheffler B.E."/>
            <person name="Wendel J.F."/>
        </authorList>
    </citation>
    <scope>NUCLEOTIDE SEQUENCE [LARGE SCALE GENOMIC DNA]</scope>
    <source>
        <strain evidence="1">1</strain>
        <tissue evidence="1">Leaf</tissue>
    </source>
</reference>
<dbReference type="Proteomes" id="UP000593576">
    <property type="component" value="Unassembled WGS sequence"/>
</dbReference>
<accession>A0A7J9MBE2</accession>
<dbReference type="EMBL" id="JABFAF010000010">
    <property type="protein sequence ID" value="MBA0868086.1"/>
    <property type="molecule type" value="Genomic_DNA"/>
</dbReference>
<evidence type="ECO:0000313" key="2">
    <source>
        <dbReference type="Proteomes" id="UP000593576"/>
    </source>
</evidence>
<name>A0A7J9MBE2_GOSSC</name>
<sequence length="120" mass="13158">MGSISLSIFTSSSEPPVYIPTLNKVEPFGELQGIPTALEDIQLLLDQWSEAHDLWQAIFTIGRAEVSPIPCRKGMTGPFKSNDKGWRGGPINSTYAIIDPNRSSNYAHTTTPSDYARCVS</sequence>
<keyword evidence="2" id="KW-1185">Reference proteome</keyword>
<dbReference type="OrthoDB" id="1001800at2759"/>
<proteinExistence type="predicted"/>
<gene>
    <name evidence="1" type="ORF">Goshw_008615</name>
</gene>
<dbReference type="AlphaFoldDB" id="A0A7J9MBE2"/>